<evidence type="ECO:0000256" key="4">
    <source>
        <dbReference type="ARBA" id="ARBA00022475"/>
    </source>
</evidence>
<evidence type="ECO:0000256" key="5">
    <source>
        <dbReference type="ARBA" id="ARBA00022692"/>
    </source>
</evidence>
<dbReference type="GO" id="GO:0005886">
    <property type="term" value="C:plasma membrane"/>
    <property type="evidence" value="ECO:0007669"/>
    <property type="project" value="UniProtKB-SubCell"/>
</dbReference>
<dbReference type="eggNOG" id="COG0534">
    <property type="taxonomic scope" value="Bacteria"/>
</dbReference>
<dbReference type="KEGG" id="drt:Dret_2173"/>
<dbReference type="GO" id="GO:0006811">
    <property type="term" value="P:monoatomic ion transport"/>
    <property type="evidence" value="ECO:0007669"/>
    <property type="project" value="UniProtKB-KW"/>
</dbReference>
<feature type="transmembrane region" description="Helical" evidence="10">
    <location>
        <begin position="92"/>
        <end position="117"/>
    </location>
</feature>
<dbReference type="PANTHER" id="PTHR43298:SF2">
    <property type="entry name" value="FMN_FAD EXPORTER YEEO-RELATED"/>
    <property type="match status" value="1"/>
</dbReference>
<keyword evidence="2" id="KW-0813">Transport</keyword>
<dbReference type="NCBIfam" id="TIGR00797">
    <property type="entry name" value="matE"/>
    <property type="match status" value="1"/>
</dbReference>
<feature type="transmembrane region" description="Helical" evidence="10">
    <location>
        <begin position="20"/>
        <end position="38"/>
    </location>
</feature>
<dbReference type="PANTHER" id="PTHR43298">
    <property type="entry name" value="MULTIDRUG RESISTANCE PROTEIN NORM-RELATED"/>
    <property type="match status" value="1"/>
</dbReference>
<reference evidence="12" key="1">
    <citation type="submission" date="2009-09" db="EMBL/GenBank/DDBJ databases">
        <title>The complete chromosome of Desulfohalobium retbaense DSM 5692.</title>
        <authorList>
            <consortium name="US DOE Joint Genome Institute (JGI-PGF)"/>
            <person name="Lucas S."/>
            <person name="Copeland A."/>
            <person name="Lapidus A."/>
            <person name="Glavina del Rio T."/>
            <person name="Dalin E."/>
            <person name="Tice H."/>
            <person name="Bruce D."/>
            <person name="Goodwin L."/>
            <person name="Pitluck S."/>
            <person name="Kyrpides N."/>
            <person name="Mavromatis K."/>
            <person name="Ivanova N."/>
            <person name="Mikhailova N."/>
            <person name="Munk A.C."/>
            <person name="Brettin T."/>
            <person name="Detter J.C."/>
            <person name="Han C."/>
            <person name="Tapia R."/>
            <person name="Larimer F."/>
            <person name="Land M."/>
            <person name="Hauser L."/>
            <person name="Markowitz V."/>
            <person name="Cheng J.-F."/>
            <person name="Hugenholtz P."/>
            <person name="Woyke T."/>
            <person name="Wu D."/>
            <person name="Spring S."/>
            <person name="Klenk H.-P."/>
            <person name="Eisen J.A."/>
        </authorList>
    </citation>
    <scope>NUCLEOTIDE SEQUENCE [LARGE SCALE GENOMIC DNA]</scope>
    <source>
        <strain evidence="12">DSM 5692</strain>
    </source>
</reference>
<feature type="transmembrane region" description="Helical" evidence="10">
    <location>
        <begin position="325"/>
        <end position="346"/>
    </location>
</feature>
<dbReference type="Pfam" id="PF01554">
    <property type="entry name" value="MatE"/>
    <property type="match status" value="2"/>
</dbReference>
<accession>C8X4W0</accession>
<evidence type="ECO:0000256" key="7">
    <source>
        <dbReference type="ARBA" id="ARBA00023065"/>
    </source>
</evidence>
<evidence type="ECO:0000256" key="8">
    <source>
        <dbReference type="ARBA" id="ARBA00023136"/>
    </source>
</evidence>
<dbReference type="GO" id="GO:0015297">
    <property type="term" value="F:antiporter activity"/>
    <property type="evidence" value="ECO:0007669"/>
    <property type="project" value="UniProtKB-KW"/>
</dbReference>
<dbReference type="HOGENOM" id="CLU_012893_5_3_7"/>
<keyword evidence="7" id="KW-0406">Ion transport</keyword>
<dbReference type="GO" id="GO:0042910">
    <property type="term" value="F:xenobiotic transmembrane transporter activity"/>
    <property type="evidence" value="ECO:0007669"/>
    <property type="project" value="InterPro"/>
</dbReference>
<evidence type="ECO:0000256" key="1">
    <source>
        <dbReference type="ARBA" id="ARBA00004651"/>
    </source>
</evidence>
<feature type="transmembrane region" description="Helical" evidence="10">
    <location>
        <begin position="399"/>
        <end position="420"/>
    </location>
</feature>
<feature type="transmembrane region" description="Helical" evidence="10">
    <location>
        <begin position="171"/>
        <end position="194"/>
    </location>
</feature>
<comment type="subcellular location">
    <subcellularLocation>
        <location evidence="1">Cell membrane</location>
        <topology evidence="1">Multi-pass membrane protein</topology>
    </subcellularLocation>
</comment>
<organism evidence="11 12">
    <name type="scientific">Desulfohalobium retbaense (strain ATCC 49708 / DSM 5692 / JCM 16813 / HR100)</name>
    <dbReference type="NCBI Taxonomy" id="485915"/>
    <lineage>
        <taxon>Bacteria</taxon>
        <taxon>Pseudomonadati</taxon>
        <taxon>Thermodesulfobacteriota</taxon>
        <taxon>Desulfovibrionia</taxon>
        <taxon>Desulfovibrionales</taxon>
        <taxon>Desulfohalobiaceae</taxon>
        <taxon>Desulfohalobium</taxon>
    </lineage>
</organism>
<feature type="transmembrane region" description="Helical" evidence="10">
    <location>
        <begin position="426"/>
        <end position="445"/>
    </location>
</feature>
<dbReference type="RefSeq" id="WP_015752598.1">
    <property type="nucleotide sequence ID" value="NC_013223.1"/>
</dbReference>
<sequence>MAILQRFAARSHKGATRMIWQLAWPQLLMMFFHFWLGFTDVFVAGRLSDQVQASLGIITQSLFFFLVVAMALANGAVASISQSLGAGRDKRAARYAMLGIALVVLASSLLVLVAIPLNGPLLTLLRVPEAIRPITDYFLKVYLLLLPPYYLFIMGNAIFRAQKQVHLPLLAMILVTTVNILGDFGLGFGLWGLPRMGYKGLAWATFFSVSAGALFDLFILARRGWLRPSHFPPLRWIRRGLPYLFQVAWPAGMLQILWHSGYLVIYALTASLPHGNITALAALTAGLRLESILFLPAFAFNMTASILVGHYLGAGDVDGARGIGWRTWGLGCGAITLLTACLWMAIDPLSAVLAPQAAVQAETARYLQFNFLAIPFTVTSMIFGGVFNGAGATRYNMKTIGGTVWLVRIPCAYILGHLLLGTATGIWAAMLISQSLQAIIMLYLFKNKDWFRFSMHAHKLQPSTGVRHAAHFPATLPSKSK</sequence>
<evidence type="ECO:0000256" key="6">
    <source>
        <dbReference type="ARBA" id="ARBA00022989"/>
    </source>
</evidence>
<keyword evidence="4" id="KW-1003">Cell membrane</keyword>
<keyword evidence="12" id="KW-1185">Reference proteome</keyword>
<evidence type="ECO:0000256" key="9">
    <source>
        <dbReference type="ARBA" id="ARBA00031636"/>
    </source>
</evidence>
<evidence type="ECO:0000313" key="12">
    <source>
        <dbReference type="Proteomes" id="UP000001052"/>
    </source>
</evidence>
<keyword evidence="3" id="KW-0050">Antiport</keyword>
<dbReference type="AlphaFoldDB" id="C8X4W0"/>
<keyword evidence="8 10" id="KW-0472">Membrane</keyword>
<dbReference type="InterPro" id="IPR048279">
    <property type="entry name" value="MdtK-like"/>
</dbReference>
<keyword evidence="5 10" id="KW-0812">Transmembrane</keyword>
<feature type="transmembrane region" description="Helical" evidence="10">
    <location>
        <begin position="137"/>
        <end position="159"/>
    </location>
</feature>
<reference evidence="11 12" key="2">
    <citation type="journal article" date="2010" name="Stand. Genomic Sci.">
        <title>Complete genome sequence of Desulfohalobium retbaense type strain (HR(100)).</title>
        <authorList>
            <person name="Spring S."/>
            <person name="Nolan M."/>
            <person name="Lapidus A."/>
            <person name="Glavina Del Rio T."/>
            <person name="Copeland A."/>
            <person name="Tice H."/>
            <person name="Cheng J.F."/>
            <person name="Lucas S."/>
            <person name="Land M."/>
            <person name="Chen F."/>
            <person name="Bruce D."/>
            <person name="Goodwin L."/>
            <person name="Pitluck S."/>
            <person name="Ivanova N."/>
            <person name="Mavromatis K."/>
            <person name="Mikhailova N."/>
            <person name="Pati A."/>
            <person name="Chen A."/>
            <person name="Palaniappan K."/>
            <person name="Hauser L."/>
            <person name="Chang Y.J."/>
            <person name="Jeffries C.D."/>
            <person name="Munk C."/>
            <person name="Kiss H."/>
            <person name="Chain P."/>
            <person name="Han C."/>
            <person name="Brettin T."/>
            <person name="Detter J.C."/>
            <person name="Schuler E."/>
            <person name="Goker M."/>
            <person name="Rohde M."/>
            <person name="Bristow J."/>
            <person name="Eisen J.A."/>
            <person name="Markowitz V."/>
            <person name="Hugenholtz P."/>
            <person name="Kyrpides N.C."/>
            <person name="Klenk H.P."/>
        </authorList>
    </citation>
    <scope>NUCLEOTIDE SEQUENCE [LARGE SCALE GENOMIC DNA]</scope>
    <source>
        <strain evidence="11 12">DSM 5692</strain>
    </source>
</reference>
<feature type="transmembrane region" description="Helical" evidence="10">
    <location>
        <begin position="58"/>
        <end position="80"/>
    </location>
</feature>
<dbReference type="Proteomes" id="UP000001052">
    <property type="component" value="Chromosome"/>
</dbReference>
<proteinExistence type="predicted"/>
<evidence type="ECO:0000256" key="2">
    <source>
        <dbReference type="ARBA" id="ARBA00022448"/>
    </source>
</evidence>
<feature type="transmembrane region" description="Helical" evidence="10">
    <location>
        <begin position="200"/>
        <end position="220"/>
    </location>
</feature>
<dbReference type="InterPro" id="IPR050222">
    <property type="entry name" value="MATE_MdtK"/>
</dbReference>
<evidence type="ECO:0000313" key="11">
    <source>
        <dbReference type="EMBL" id="ACV69457.1"/>
    </source>
</evidence>
<dbReference type="InterPro" id="IPR002528">
    <property type="entry name" value="MATE_fam"/>
</dbReference>
<evidence type="ECO:0000256" key="3">
    <source>
        <dbReference type="ARBA" id="ARBA00022449"/>
    </source>
</evidence>
<feature type="transmembrane region" description="Helical" evidence="10">
    <location>
        <begin position="366"/>
        <end position="387"/>
    </location>
</feature>
<dbReference type="STRING" id="485915.Dret_2173"/>
<dbReference type="OrthoDB" id="9776324at2"/>
<name>C8X4W0_DESRD</name>
<keyword evidence="6 10" id="KW-1133">Transmembrane helix</keyword>
<dbReference type="PIRSF" id="PIRSF006603">
    <property type="entry name" value="DinF"/>
    <property type="match status" value="1"/>
</dbReference>
<feature type="transmembrane region" description="Helical" evidence="10">
    <location>
        <begin position="292"/>
        <end position="313"/>
    </location>
</feature>
<protein>
    <recommendedName>
        <fullName evidence="9">Multidrug-efflux transporter</fullName>
    </recommendedName>
</protein>
<evidence type="ECO:0000256" key="10">
    <source>
        <dbReference type="SAM" id="Phobius"/>
    </source>
</evidence>
<dbReference type="EMBL" id="CP001734">
    <property type="protein sequence ID" value="ACV69457.1"/>
    <property type="molecule type" value="Genomic_DNA"/>
</dbReference>
<feature type="transmembrane region" description="Helical" evidence="10">
    <location>
        <begin position="241"/>
        <end position="258"/>
    </location>
</feature>
<gene>
    <name evidence="11" type="ordered locus">Dret_2173</name>
</gene>
<dbReference type="CDD" id="cd13137">
    <property type="entry name" value="MATE_NorM_like"/>
    <property type="match status" value="1"/>
</dbReference>